<feature type="region of interest" description="Disordered" evidence="2">
    <location>
        <begin position="149"/>
        <end position="173"/>
    </location>
</feature>
<evidence type="ECO:0000259" key="3">
    <source>
        <dbReference type="PROSITE" id="PS50192"/>
    </source>
</evidence>
<name>A0A9W7GLQ4_9STRA</name>
<sequence length="264" mass="28733">MSFANFDATRMPKKSTPPQSSSTSQPSSSSNITAASSTMPSVGPSKSSGGGGTVEINQISDAILQYSSNVDILAMLASGPTTPETTTQYNVQVDVTSQLHSRVQRHISSASSRLTSGDLPRTESARLRTTVVKLEKDFKKIEQRALKAREEFNRKRSASSGPGPGGSREDEGGIDLNNIQFQKVQTHDLVQSSIIQERDVEIRKINKEMATVNEIFKDLAGIVNEQQEEIDNIETLMENSNAHARAGLEQVRQANEYQSGCSVM</sequence>
<evidence type="ECO:0000313" key="4">
    <source>
        <dbReference type="EMBL" id="GMI46262.1"/>
    </source>
</evidence>
<dbReference type="OrthoDB" id="364348at2759"/>
<feature type="region of interest" description="Disordered" evidence="2">
    <location>
        <begin position="1"/>
        <end position="53"/>
    </location>
</feature>
<dbReference type="SUPFAM" id="SSF47661">
    <property type="entry name" value="t-snare proteins"/>
    <property type="match status" value="1"/>
</dbReference>
<dbReference type="GO" id="GO:0005484">
    <property type="term" value="F:SNAP receptor activity"/>
    <property type="evidence" value="ECO:0007669"/>
    <property type="project" value="TreeGrafter"/>
</dbReference>
<feature type="compositionally biased region" description="Low complexity" evidence="2">
    <location>
        <begin position="14"/>
        <end position="47"/>
    </location>
</feature>
<dbReference type="InterPro" id="IPR010989">
    <property type="entry name" value="SNARE"/>
</dbReference>
<dbReference type="GO" id="GO:0006886">
    <property type="term" value="P:intracellular protein transport"/>
    <property type="evidence" value="ECO:0007669"/>
    <property type="project" value="TreeGrafter"/>
</dbReference>
<organism evidence="4 5">
    <name type="scientific">Triparma columacea</name>
    <dbReference type="NCBI Taxonomy" id="722753"/>
    <lineage>
        <taxon>Eukaryota</taxon>
        <taxon>Sar</taxon>
        <taxon>Stramenopiles</taxon>
        <taxon>Ochrophyta</taxon>
        <taxon>Bolidophyceae</taxon>
        <taxon>Parmales</taxon>
        <taxon>Triparmaceae</taxon>
        <taxon>Triparma</taxon>
    </lineage>
</organism>
<comment type="similarity">
    <text evidence="1">Belongs to the syntaxin family.</text>
</comment>
<keyword evidence="5" id="KW-1185">Reference proteome</keyword>
<proteinExistence type="inferred from homology"/>
<dbReference type="PROSITE" id="PS50192">
    <property type="entry name" value="T_SNARE"/>
    <property type="match status" value="1"/>
</dbReference>
<protein>
    <recommendedName>
        <fullName evidence="3">t-SNARE coiled-coil homology domain-containing protein</fullName>
    </recommendedName>
</protein>
<dbReference type="GO" id="GO:0006906">
    <property type="term" value="P:vesicle fusion"/>
    <property type="evidence" value="ECO:0007669"/>
    <property type="project" value="TreeGrafter"/>
</dbReference>
<evidence type="ECO:0000256" key="2">
    <source>
        <dbReference type="SAM" id="MobiDB-lite"/>
    </source>
</evidence>
<evidence type="ECO:0000256" key="1">
    <source>
        <dbReference type="ARBA" id="ARBA00009063"/>
    </source>
</evidence>
<dbReference type="GO" id="GO:0000149">
    <property type="term" value="F:SNARE binding"/>
    <property type="evidence" value="ECO:0007669"/>
    <property type="project" value="TreeGrafter"/>
</dbReference>
<dbReference type="AlphaFoldDB" id="A0A9W7GLQ4"/>
<dbReference type="GO" id="GO:0048278">
    <property type="term" value="P:vesicle docking"/>
    <property type="evidence" value="ECO:0007669"/>
    <property type="project" value="TreeGrafter"/>
</dbReference>
<evidence type="ECO:0000313" key="5">
    <source>
        <dbReference type="Proteomes" id="UP001165065"/>
    </source>
</evidence>
<comment type="caution">
    <text evidence="4">The sequence shown here is derived from an EMBL/GenBank/DDBJ whole genome shotgun (WGS) entry which is preliminary data.</text>
</comment>
<feature type="domain" description="T-SNARE coiled-coil homology" evidence="3">
    <location>
        <begin position="192"/>
        <end position="254"/>
    </location>
</feature>
<dbReference type="SMART" id="SM00397">
    <property type="entry name" value="t_SNARE"/>
    <property type="match status" value="1"/>
</dbReference>
<dbReference type="PANTHER" id="PTHR19957">
    <property type="entry name" value="SYNTAXIN"/>
    <property type="match status" value="1"/>
</dbReference>
<gene>
    <name evidence="4" type="ORF">TrCOL_g311</name>
</gene>
<reference evidence="5" key="1">
    <citation type="journal article" date="2023" name="Commun. Biol.">
        <title>Genome analysis of Parmales, the sister group of diatoms, reveals the evolutionary specialization of diatoms from phago-mixotrophs to photoautotrophs.</title>
        <authorList>
            <person name="Ban H."/>
            <person name="Sato S."/>
            <person name="Yoshikawa S."/>
            <person name="Yamada K."/>
            <person name="Nakamura Y."/>
            <person name="Ichinomiya M."/>
            <person name="Sato N."/>
            <person name="Blanc-Mathieu R."/>
            <person name="Endo H."/>
            <person name="Kuwata A."/>
            <person name="Ogata H."/>
        </authorList>
    </citation>
    <scope>NUCLEOTIDE SEQUENCE [LARGE SCALE GENOMIC DNA]</scope>
</reference>
<dbReference type="Proteomes" id="UP001165065">
    <property type="component" value="Unassembled WGS sequence"/>
</dbReference>
<accession>A0A9W7GLQ4</accession>
<dbReference type="GO" id="GO:0031201">
    <property type="term" value="C:SNARE complex"/>
    <property type="evidence" value="ECO:0007669"/>
    <property type="project" value="TreeGrafter"/>
</dbReference>
<dbReference type="GO" id="GO:0012505">
    <property type="term" value="C:endomembrane system"/>
    <property type="evidence" value="ECO:0007669"/>
    <property type="project" value="TreeGrafter"/>
</dbReference>
<dbReference type="InterPro" id="IPR000727">
    <property type="entry name" value="T_SNARE_dom"/>
</dbReference>
<dbReference type="CDD" id="cd15840">
    <property type="entry name" value="SNARE_Qa"/>
    <property type="match status" value="1"/>
</dbReference>
<dbReference type="Gene3D" id="1.20.58.70">
    <property type="match status" value="1"/>
</dbReference>
<dbReference type="EMBL" id="BRYA01000290">
    <property type="protein sequence ID" value="GMI46262.1"/>
    <property type="molecule type" value="Genomic_DNA"/>
</dbReference>
<dbReference type="PANTHER" id="PTHR19957:SF38">
    <property type="entry name" value="LD27581P"/>
    <property type="match status" value="1"/>
</dbReference>
<dbReference type="InterPro" id="IPR045242">
    <property type="entry name" value="Syntaxin"/>
</dbReference>